<evidence type="ECO:0000313" key="1">
    <source>
        <dbReference type="EMBL" id="EOS05132.1"/>
    </source>
</evidence>
<dbReference type="RefSeq" id="WP_016274491.1">
    <property type="nucleotide sequence ID" value="NZ_KE159491.1"/>
</dbReference>
<accession>R9HM84</accession>
<dbReference type="PATRIC" id="fig|1235787.3.peg.4127"/>
<protein>
    <recommendedName>
        <fullName evidence="3">Phosphoribosyltransferase domain-containing protein</fullName>
    </recommendedName>
</protein>
<evidence type="ECO:0008006" key="3">
    <source>
        <dbReference type="Google" id="ProtNLM"/>
    </source>
</evidence>
<dbReference type="Proteomes" id="UP000014212">
    <property type="component" value="Unassembled WGS sequence"/>
</dbReference>
<dbReference type="SUPFAM" id="SSF53271">
    <property type="entry name" value="PRTase-like"/>
    <property type="match status" value="1"/>
</dbReference>
<gene>
    <name evidence="1" type="ORF">C801_04063</name>
</gene>
<evidence type="ECO:0000313" key="2">
    <source>
        <dbReference type="Proteomes" id="UP000014212"/>
    </source>
</evidence>
<dbReference type="InterPro" id="IPR029057">
    <property type="entry name" value="PRTase-like"/>
</dbReference>
<name>R9HM84_BACUN</name>
<sequence>MATISNNPKFREQWSKFMHYFFDYLPTKYEATPREWDIRKLVWDFKDGKRSLQVAEMVARKIRMQFGATTGDIVFCCIPASTPEKNATRYKDFSAEVCRLAGTINGYNHVGIEGTRLAVHEKKNGKSVESVQVIRFDRAFFDHKKVLVFDDVLTKGFSYARFACALESFGASVLGGYFLGRTLLK</sequence>
<dbReference type="AlphaFoldDB" id="R9HM84"/>
<dbReference type="HOGENOM" id="CLU_101677_0_0_10"/>
<reference evidence="1 2" key="1">
    <citation type="submission" date="2013-04" db="EMBL/GenBank/DDBJ databases">
        <title>The Genome Sequence of Bacteroides uniformis dnLKV2.</title>
        <authorList>
            <consortium name="The Broad Institute Genomics Platform"/>
            <consortium name="The Broad Institute Genome Sequencing Center for Infectious Disease"/>
            <person name="Earl A."/>
            <person name="Xavier R."/>
            <person name="Kuhn K."/>
            <person name="Stappenbeck T."/>
            <person name="Walker B."/>
            <person name="Young S."/>
            <person name="Zeng Q."/>
            <person name="Gargeya S."/>
            <person name="Fitzgerald M."/>
            <person name="Haas B."/>
            <person name="Abouelleil A."/>
            <person name="Allen A.W."/>
            <person name="Alvarado L."/>
            <person name="Arachchi H.M."/>
            <person name="Berlin A.M."/>
            <person name="Chapman S.B."/>
            <person name="Gainer-Dewar J."/>
            <person name="Goldberg J."/>
            <person name="Griggs A."/>
            <person name="Gujja S."/>
            <person name="Hansen M."/>
            <person name="Howarth C."/>
            <person name="Imamovic A."/>
            <person name="Ireland A."/>
            <person name="Larimer J."/>
            <person name="McCowan C."/>
            <person name="Murphy C."/>
            <person name="Pearson M."/>
            <person name="Poon T.W."/>
            <person name="Priest M."/>
            <person name="Roberts A."/>
            <person name="Saif S."/>
            <person name="Shea T."/>
            <person name="Sisk P."/>
            <person name="Sykes S."/>
            <person name="Wortman J."/>
            <person name="Nusbaum C."/>
            <person name="Birren B."/>
        </authorList>
    </citation>
    <scope>NUCLEOTIDE SEQUENCE [LARGE SCALE GENOMIC DNA]</scope>
    <source>
        <strain evidence="2">dnLKV2</strain>
    </source>
</reference>
<organism evidence="1 2">
    <name type="scientific">Bacteroides uniformis dnLKV2</name>
    <dbReference type="NCBI Taxonomy" id="1235787"/>
    <lineage>
        <taxon>Bacteria</taxon>
        <taxon>Pseudomonadati</taxon>
        <taxon>Bacteroidota</taxon>
        <taxon>Bacteroidia</taxon>
        <taxon>Bacteroidales</taxon>
        <taxon>Bacteroidaceae</taxon>
        <taxon>Bacteroides</taxon>
    </lineage>
</organism>
<proteinExistence type="predicted"/>
<comment type="caution">
    <text evidence="1">The sequence shown here is derived from an EMBL/GenBank/DDBJ whole genome shotgun (WGS) entry which is preliminary data.</text>
</comment>
<dbReference type="EMBL" id="ASSO01000014">
    <property type="protein sequence ID" value="EOS05132.1"/>
    <property type="molecule type" value="Genomic_DNA"/>
</dbReference>